<dbReference type="InterPro" id="IPR025966">
    <property type="entry name" value="OppC_N"/>
</dbReference>
<evidence type="ECO:0000256" key="10">
    <source>
        <dbReference type="ARBA" id="ARBA00024202"/>
    </source>
</evidence>
<evidence type="ECO:0000256" key="8">
    <source>
        <dbReference type="ARBA" id="ARBA00022989"/>
    </source>
</evidence>
<reference evidence="15 16" key="1">
    <citation type="journal article" date="2015" name="Genome Announc.">
        <title>Complete Genome Sequence of Corynebacterium kutscheri DSM 20755, a Corynebacterial Type Strain with Remarkably Low G+C Content of Chromosomal DNA.</title>
        <authorList>
            <person name="Ruckert C."/>
            <person name="Albersmeier A."/>
            <person name="Winkler A."/>
            <person name="Tauch A."/>
        </authorList>
    </citation>
    <scope>NUCLEOTIDE SEQUENCE [LARGE SCALE GENOMIC DNA]</scope>
    <source>
        <strain evidence="15 16">DSM 20755</strain>
    </source>
</reference>
<keyword evidence="2 12" id="KW-0813">Transport</keyword>
<keyword evidence="9 12" id="KW-0472">Membrane</keyword>
<dbReference type="InterPro" id="IPR000515">
    <property type="entry name" value="MetI-like"/>
</dbReference>
<evidence type="ECO:0000256" key="12">
    <source>
        <dbReference type="RuleBase" id="RU363032"/>
    </source>
</evidence>
<organism evidence="15 16">
    <name type="scientific">Corynebacterium kutscheri</name>
    <dbReference type="NCBI Taxonomy" id="35755"/>
    <lineage>
        <taxon>Bacteria</taxon>
        <taxon>Bacillati</taxon>
        <taxon>Actinomycetota</taxon>
        <taxon>Actinomycetes</taxon>
        <taxon>Mycobacteriales</taxon>
        <taxon>Corynebacteriaceae</taxon>
        <taxon>Corynebacterium</taxon>
    </lineage>
</organism>
<protein>
    <recommendedName>
        <fullName evidence="11">Oligopeptide transport system permease protein OppC</fullName>
    </recommendedName>
</protein>
<evidence type="ECO:0000313" key="16">
    <source>
        <dbReference type="Proteomes" id="UP000033457"/>
    </source>
</evidence>
<dbReference type="Gene3D" id="1.10.3720.10">
    <property type="entry name" value="MetI-like"/>
    <property type="match status" value="1"/>
</dbReference>
<evidence type="ECO:0000256" key="5">
    <source>
        <dbReference type="ARBA" id="ARBA00022692"/>
    </source>
</evidence>
<dbReference type="Pfam" id="PF00528">
    <property type="entry name" value="BPD_transp_1"/>
    <property type="match status" value="1"/>
</dbReference>
<feature type="transmembrane region" description="Helical" evidence="12">
    <location>
        <begin position="297"/>
        <end position="318"/>
    </location>
</feature>
<dbReference type="STRING" id="35755.UL82_01570"/>
<keyword evidence="8 12" id="KW-1133">Transmembrane helix</keyword>
<keyword evidence="6" id="KW-0571">Peptide transport</keyword>
<dbReference type="InterPro" id="IPR035906">
    <property type="entry name" value="MetI-like_sf"/>
</dbReference>
<evidence type="ECO:0000256" key="1">
    <source>
        <dbReference type="ARBA" id="ARBA00004429"/>
    </source>
</evidence>
<dbReference type="InterPro" id="IPR050366">
    <property type="entry name" value="BP-dependent_transpt_permease"/>
</dbReference>
<feature type="transmembrane region" description="Helical" evidence="12">
    <location>
        <begin position="65"/>
        <end position="89"/>
    </location>
</feature>
<evidence type="ECO:0000256" key="3">
    <source>
        <dbReference type="ARBA" id="ARBA00022475"/>
    </source>
</evidence>
<dbReference type="GO" id="GO:0055085">
    <property type="term" value="P:transmembrane transport"/>
    <property type="evidence" value="ECO:0007669"/>
    <property type="project" value="InterPro"/>
</dbReference>
<dbReference type="EMBL" id="CP011312">
    <property type="protein sequence ID" value="AKE40542.1"/>
    <property type="molecule type" value="Genomic_DNA"/>
</dbReference>
<proteinExistence type="inferred from homology"/>
<evidence type="ECO:0000256" key="2">
    <source>
        <dbReference type="ARBA" id="ARBA00022448"/>
    </source>
</evidence>
<evidence type="ECO:0000256" key="7">
    <source>
        <dbReference type="ARBA" id="ARBA00022927"/>
    </source>
</evidence>
<name>A0A0F6QYF6_9CORY</name>
<dbReference type="GO" id="GO:0015833">
    <property type="term" value="P:peptide transport"/>
    <property type="evidence" value="ECO:0007669"/>
    <property type="project" value="UniProtKB-KW"/>
</dbReference>
<dbReference type="KEGG" id="cku:UL82_01570"/>
<evidence type="ECO:0000256" key="9">
    <source>
        <dbReference type="ARBA" id="ARBA00023136"/>
    </source>
</evidence>
<feature type="transmembrane region" description="Helical" evidence="12">
    <location>
        <begin position="189"/>
        <end position="213"/>
    </location>
</feature>
<keyword evidence="16" id="KW-1185">Reference proteome</keyword>
<dbReference type="RefSeq" id="WP_083966381.1">
    <property type="nucleotide sequence ID" value="NZ_CP011312.1"/>
</dbReference>
<dbReference type="GO" id="GO:0015031">
    <property type="term" value="P:protein transport"/>
    <property type="evidence" value="ECO:0007669"/>
    <property type="project" value="UniProtKB-KW"/>
</dbReference>
<feature type="transmembrane region" description="Helical" evidence="12">
    <location>
        <begin position="161"/>
        <end position="183"/>
    </location>
</feature>
<feature type="transmembrane region" description="Helical" evidence="12">
    <location>
        <begin position="130"/>
        <end position="154"/>
    </location>
</feature>
<dbReference type="PANTHER" id="PTHR43386">
    <property type="entry name" value="OLIGOPEPTIDE TRANSPORT SYSTEM PERMEASE PROTEIN APPC"/>
    <property type="match status" value="1"/>
</dbReference>
<gene>
    <name evidence="15" type="ORF">UL82_01570</name>
</gene>
<evidence type="ECO:0000256" key="11">
    <source>
        <dbReference type="ARBA" id="ARBA00072251"/>
    </source>
</evidence>
<dbReference type="HOGENOM" id="CLU_028518_1_3_11"/>
<dbReference type="PANTHER" id="PTHR43386:SF2">
    <property type="entry name" value="OLIGOPEPTIDE TRANSPORT SYSTEM PERMEASE PROTEIN OPPC"/>
    <property type="match status" value="1"/>
</dbReference>
<keyword evidence="4" id="KW-0997">Cell inner membrane</keyword>
<dbReference type="Pfam" id="PF12911">
    <property type="entry name" value="OppC_N"/>
    <property type="match status" value="1"/>
</dbReference>
<keyword evidence="7" id="KW-0653">Protein transport</keyword>
<comment type="subcellular location">
    <subcellularLocation>
        <location evidence="1">Cell inner membrane</location>
        <topology evidence="1">Multi-pass membrane protein</topology>
    </subcellularLocation>
    <subcellularLocation>
        <location evidence="12">Cell membrane</location>
        <topology evidence="12">Multi-pass membrane protein</topology>
    </subcellularLocation>
</comment>
<evidence type="ECO:0000256" key="13">
    <source>
        <dbReference type="SAM" id="MobiDB-lite"/>
    </source>
</evidence>
<accession>A0A0F6QYF6</accession>
<dbReference type="CDD" id="cd06261">
    <property type="entry name" value="TM_PBP2"/>
    <property type="match status" value="1"/>
</dbReference>
<dbReference type="Proteomes" id="UP000033457">
    <property type="component" value="Chromosome"/>
</dbReference>
<comment type="similarity">
    <text evidence="10">Belongs to the binding-protein-dependent transport system permease family. OppBC subfamily.</text>
</comment>
<feature type="domain" description="ABC transmembrane type-1" evidence="14">
    <location>
        <begin position="130"/>
        <end position="315"/>
    </location>
</feature>
<feature type="transmembrane region" description="Helical" evidence="12">
    <location>
        <begin position="234"/>
        <end position="256"/>
    </location>
</feature>
<dbReference type="PROSITE" id="PS50928">
    <property type="entry name" value="ABC_TM1"/>
    <property type="match status" value="1"/>
</dbReference>
<dbReference type="AlphaFoldDB" id="A0A0F6QYF6"/>
<feature type="region of interest" description="Disordered" evidence="13">
    <location>
        <begin position="1"/>
        <end position="23"/>
    </location>
</feature>
<evidence type="ECO:0000256" key="6">
    <source>
        <dbReference type="ARBA" id="ARBA00022856"/>
    </source>
</evidence>
<keyword evidence="5 12" id="KW-0812">Transmembrane</keyword>
<keyword evidence="3" id="KW-1003">Cell membrane</keyword>
<dbReference type="OrthoDB" id="9812701at2"/>
<evidence type="ECO:0000256" key="4">
    <source>
        <dbReference type="ARBA" id="ARBA00022519"/>
    </source>
</evidence>
<dbReference type="SUPFAM" id="SSF161098">
    <property type="entry name" value="MetI-like"/>
    <property type="match status" value="1"/>
</dbReference>
<evidence type="ECO:0000259" key="14">
    <source>
        <dbReference type="PROSITE" id="PS50928"/>
    </source>
</evidence>
<dbReference type="GO" id="GO:0005886">
    <property type="term" value="C:plasma membrane"/>
    <property type="evidence" value="ECO:0007669"/>
    <property type="project" value="UniProtKB-SubCell"/>
</dbReference>
<sequence length="332" mass="35675">MSNSKERSLNDPAYKQQSPGQAVRDINSETEVLGSPIEVPPSTDNQVRGTSRLKLYVRRFFRNPMAVVGLIIFSCLVLLALFGGLVSSWEYDDPDFLNLSTGPSSEHWFGTTDSGNDLFAQVVHGLGRSLMIAVSVSLCVTALSALIGSGAALFGGYVEKAVLTVIHFLLAIPTFLLIALLVSDAGGDWRLLIVVLIAFGWMYPARVIWSLTLSIRENDYVRAARYMGVSSPRIIVRHLIPNIGSLLIIQFALGVVSTVSSETALSFLGLGVKLPDVSLGTLLSGGTSTIHTAPWQFYFPAGILTLLTVSMAFIADGLRDALDPNSKSGGRA</sequence>
<evidence type="ECO:0000313" key="15">
    <source>
        <dbReference type="EMBL" id="AKE40542.1"/>
    </source>
</evidence>